<comment type="caution">
    <text evidence="2">The sequence shown here is derived from an EMBL/GenBank/DDBJ whole genome shotgun (WGS) entry which is preliminary data.</text>
</comment>
<proteinExistence type="predicted"/>
<reference evidence="2" key="2">
    <citation type="journal article" date="2021" name="Sci. Rep.">
        <title>The distribution of antibiotic resistance genes in chicken gut microbiota commensals.</title>
        <authorList>
            <person name="Juricova H."/>
            <person name="Matiasovicova J."/>
            <person name="Kubasova T."/>
            <person name="Cejkova D."/>
            <person name="Rychlik I."/>
        </authorList>
    </citation>
    <scope>NUCLEOTIDE SEQUENCE</scope>
    <source>
        <strain evidence="2">An824</strain>
    </source>
</reference>
<evidence type="ECO:0000313" key="3">
    <source>
        <dbReference type="Proteomes" id="UP000706891"/>
    </source>
</evidence>
<feature type="signal peptide" evidence="1">
    <location>
        <begin position="1"/>
        <end position="21"/>
    </location>
</feature>
<accession>A0A938WVC6</accession>
<sequence>MNKILSYFTMLLLSVMTLTLGSCTEEYEYSAEAAKGQQVYFSNTLASTVTITNDGAHFLVPISRVNTDEELTVNITATDESGQLTIPQSVTFEAGQSEANITIDYDPNQITADTYYDVTLSIADADYTTPYGESSYSFSVVMWPPYTVIGTGTFTDAYIGVYNAPVEIRQIDSNPNQFRILRPYEALSGTDGADFLQFTVLHAGDVLPSTGQPVEEDGLVYFDETSLGYDIFGVGTPAEIWHPSLLQNMDITHNRVLAFQDSGLPGAVQLAPYYFAYQSGSSVYGNSQATNDGIITITFPDYTYDPKDYNVSVNYLGAFVSQDGNNYAMGNVTMGADVNEVHVGIVEGSDVNEALNQVLGGAVETITVTSNGEVRIPCSYNGDCVMVAVAYAYDENGTLAMQNYATTAFNFAIGPSQWTSLGTGLYTDHIFCLNLRVDESGTTAPPVQYPVEVQESTTTPGVYRVINPYAPDIYGYKIQGETGYDESQNYNITINAHDPDAVYIQGQPMGFYDDGDAMLIATVGGLNYDLMYPMYGDRTFDILKQAGIIQGTLSNGVITFPAGELLFSFSNIYSQGMAGPANENEATSVLVLPDAVSAQAKAKAMRNVEKLRQAKYSMRGMKTGKANVMNLKKNKVLTVFQLNKNAKLNRK</sequence>
<evidence type="ECO:0000313" key="2">
    <source>
        <dbReference type="EMBL" id="MBM6673965.1"/>
    </source>
</evidence>
<gene>
    <name evidence="2" type="ORF">H6A34_08770</name>
</gene>
<dbReference type="AlphaFoldDB" id="A0A938WVC6"/>
<dbReference type="EMBL" id="JACJJG010000045">
    <property type="protein sequence ID" value="MBM6673965.1"/>
    <property type="molecule type" value="Genomic_DNA"/>
</dbReference>
<name>A0A938WVC6_9BACT</name>
<protein>
    <submittedName>
        <fullName evidence="2">Uncharacterized protein</fullName>
    </submittedName>
</protein>
<dbReference type="RefSeq" id="WP_205104959.1">
    <property type="nucleotide sequence ID" value="NZ_JACJJG010000045.1"/>
</dbReference>
<reference evidence="2" key="1">
    <citation type="submission" date="2020-08" db="EMBL/GenBank/DDBJ databases">
        <authorList>
            <person name="Cejkova D."/>
            <person name="Kubasova T."/>
            <person name="Jahodarova E."/>
            <person name="Rychlik I."/>
        </authorList>
    </citation>
    <scope>NUCLEOTIDE SEQUENCE</scope>
    <source>
        <strain evidence="2">An824</strain>
    </source>
</reference>
<dbReference type="Proteomes" id="UP000706891">
    <property type="component" value="Unassembled WGS sequence"/>
</dbReference>
<organism evidence="2 3">
    <name type="scientific">Marseilla massiliensis</name>
    <dbReference type="NCBI Taxonomy" id="1841864"/>
    <lineage>
        <taxon>Bacteria</taxon>
        <taxon>Pseudomonadati</taxon>
        <taxon>Bacteroidota</taxon>
        <taxon>Bacteroidia</taxon>
        <taxon>Bacteroidales</taxon>
        <taxon>Prevotellaceae</taxon>
        <taxon>Marseilla</taxon>
    </lineage>
</organism>
<keyword evidence="1" id="KW-0732">Signal</keyword>
<evidence type="ECO:0000256" key="1">
    <source>
        <dbReference type="SAM" id="SignalP"/>
    </source>
</evidence>
<dbReference type="PROSITE" id="PS51257">
    <property type="entry name" value="PROKAR_LIPOPROTEIN"/>
    <property type="match status" value="1"/>
</dbReference>
<feature type="chain" id="PRO_5037229605" evidence="1">
    <location>
        <begin position="22"/>
        <end position="651"/>
    </location>
</feature>
<keyword evidence="3" id="KW-1185">Reference proteome</keyword>